<protein>
    <recommendedName>
        <fullName evidence="8">Glyceraldehyde-3-phosphate dehydrogenase</fullName>
        <ecNumber evidence="8">1.2.1.-</ecNumber>
    </recommendedName>
</protein>
<dbReference type="CDD" id="cd18126">
    <property type="entry name" value="GAPDH_I_C"/>
    <property type="match status" value="1"/>
</dbReference>
<feature type="binding site" evidence="4">
    <location>
        <begin position="216"/>
        <end position="217"/>
    </location>
    <ligand>
        <name>D-glyceraldehyde 3-phosphate</name>
        <dbReference type="ChEBI" id="CHEBI:59776"/>
    </ligand>
</feature>
<dbReference type="InterPro" id="IPR036291">
    <property type="entry name" value="NAD(P)-bd_dom_sf"/>
</dbReference>
<dbReference type="GO" id="GO:0050661">
    <property type="term" value="F:NADP binding"/>
    <property type="evidence" value="ECO:0007669"/>
    <property type="project" value="InterPro"/>
</dbReference>
<evidence type="ECO:0000313" key="10">
    <source>
        <dbReference type="EMBL" id="OGF28561.1"/>
    </source>
</evidence>
<dbReference type="PROSITE" id="PS00071">
    <property type="entry name" value="GAPDH"/>
    <property type="match status" value="1"/>
</dbReference>
<dbReference type="InterPro" id="IPR020828">
    <property type="entry name" value="GlycerAld_3-P_DH_NAD(P)-bd"/>
</dbReference>
<dbReference type="SUPFAM" id="SSF55347">
    <property type="entry name" value="Glyceraldehyde-3-phosphate dehydrogenase-like, C-terminal domain"/>
    <property type="match status" value="1"/>
</dbReference>
<feature type="site" description="Activates thiol group during catalysis" evidence="6">
    <location>
        <position position="185"/>
    </location>
</feature>
<dbReference type="GO" id="GO:0051287">
    <property type="term" value="F:NAD binding"/>
    <property type="evidence" value="ECO:0007669"/>
    <property type="project" value="InterPro"/>
</dbReference>
<dbReference type="CDD" id="cd05214">
    <property type="entry name" value="GAPDH_I_N"/>
    <property type="match status" value="1"/>
</dbReference>
<sequence length="339" mass="36359">MPFFSSKQITVAINGFGRIGRATFKVLLQNPRVRVVALNDLGDVQTLAHLLRYDSAYGKYQHAVSTTKDALVIDKQTYPVFAVREPKDLPWKKLGVDVVLECTGIFRDKEGASGHLQAGAKKVIISAPCKGGGIKTIVRGVNEESIAKKDEIISMASCTTNALAPVTAVIEQIFGIKKAIMTTVHAYTADQSLVDGPHKDLRRARAAAVNIIPTTTGAAIATTEAIPSLKGKFDGMALRVPVLTGSIVDAVYVLKKKASERAINDALRAASGSKKLKGILVVSNEPLVSSDIIGNPASAIVDMQLTKVIDGDLVKVVAWYDNEWGYSTRLAEMAEIFGK</sequence>
<feature type="binding site" evidence="4">
    <location>
        <position position="239"/>
    </location>
    <ligand>
        <name>D-glyceraldehyde 3-phosphate</name>
        <dbReference type="ChEBI" id="CHEBI:59776"/>
    </ligand>
</feature>
<dbReference type="GO" id="GO:0016620">
    <property type="term" value="F:oxidoreductase activity, acting on the aldehyde or oxo group of donors, NAD or NADP as acceptor"/>
    <property type="evidence" value="ECO:0007669"/>
    <property type="project" value="InterPro"/>
</dbReference>
<dbReference type="InterPro" id="IPR020831">
    <property type="entry name" value="GlycerAld/Erythrose_P_DH"/>
</dbReference>
<feature type="binding site" evidence="5">
    <location>
        <position position="40"/>
    </location>
    <ligand>
        <name>NAD(+)</name>
        <dbReference type="ChEBI" id="CHEBI:57540"/>
    </ligand>
</feature>
<feature type="binding site" evidence="5">
    <location>
        <position position="84"/>
    </location>
    <ligand>
        <name>NAD(+)</name>
        <dbReference type="ChEBI" id="CHEBI:57540"/>
    </ligand>
</feature>
<dbReference type="Gene3D" id="3.40.50.720">
    <property type="entry name" value="NAD(P)-binding Rossmann-like Domain"/>
    <property type="match status" value="1"/>
</dbReference>
<dbReference type="EC" id="1.2.1.-" evidence="8"/>
<evidence type="ECO:0000313" key="11">
    <source>
        <dbReference type="Proteomes" id="UP000178925"/>
    </source>
</evidence>
<comment type="similarity">
    <text evidence="1 7">Belongs to the glyceraldehyde-3-phosphate dehydrogenase family.</text>
</comment>
<feature type="binding site" evidence="4">
    <location>
        <position position="188"/>
    </location>
    <ligand>
        <name>D-glyceraldehyde 3-phosphate</name>
        <dbReference type="ChEBI" id="CHEBI:59776"/>
    </ligand>
</feature>
<keyword evidence="5" id="KW-0520">NAD</keyword>
<dbReference type="STRING" id="1797995.A2242_02700"/>
<dbReference type="PIRSF" id="PIRSF000149">
    <property type="entry name" value="GAP_DH"/>
    <property type="match status" value="1"/>
</dbReference>
<evidence type="ECO:0000259" key="9">
    <source>
        <dbReference type="SMART" id="SM00846"/>
    </source>
</evidence>
<dbReference type="Pfam" id="PF00044">
    <property type="entry name" value="Gp_dh_N"/>
    <property type="match status" value="1"/>
</dbReference>
<keyword evidence="2 8" id="KW-0560">Oxidoreductase</keyword>
<proteinExistence type="inferred from homology"/>
<keyword evidence="5" id="KW-0547">Nucleotide-binding</keyword>
<evidence type="ECO:0000256" key="7">
    <source>
        <dbReference type="RuleBase" id="RU000397"/>
    </source>
</evidence>
<dbReference type="InterPro" id="IPR020829">
    <property type="entry name" value="GlycerAld_3-P_DH_cat"/>
</dbReference>
<reference evidence="10 11" key="1">
    <citation type="journal article" date="2016" name="Nat. Commun.">
        <title>Thousands of microbial genomes shed light on interconnected biogeochemical processes in an aquifer system.</title>
        <authorList>
            <person name="Anantharaman K."/>
            <person name="Brown C.T."/>
            <person name="Hug L.A."/>
            <person name="Sharon I."/>
            <person name="Castelle C.J."/>
            <person name="Probst A.J."/>
            <person name="Thomas B.C."/>
            <person name="Singh A."/>
            <person name="Wilkins M.J."/>
            <person name="Karaoz U."/>
            <person name="Brodie E.L."/>
            <person name="Williams K.H."/>
            <person name="Hubbard S.S."/>
            <person name="Banfield J.F."/>
        </authorList>
    </citation>
    <scope>NUCLEOTIDE SEQUENCE [LARGE SCALE GENOMIC DNA]</scope>
</reference>
<dbReference type="PANTHER" id="PTHR43148">
    <property type="entry name" value="GLYCERALDEHYDE-3-PHOSPHATE DEHYDROGENASE 2"/>
    <property type="match status" value="1"/>
</dbReference>
<evidence type="ECO:0000256" key="1">
    <source>
        <dbReference type="ARBA" id="ARBA00007406"/>
    </source>
</evidence>
<evidence type="ECO:0000256" key="2">
    <source>
        <dbReference type="ARBA" id="ARBA00023002"/>
    </source>
</evidence>
<organism evidence="10 11">
    <name type="scientific">Candidatus Falkowbacteria bacterium RIFOXYA2_FULL_47_9</name>
    <dbReference type="NCBI Taxonomy" id="1797995"/>
    <lineage>
        <taxon>Bacteria</taxon>
        <taxon>Candidatus Falkowiibacteriota</taxon>
    </lineage>
</organism>
<gene>
    <name evidence="10" type="ORF">A2242_02700</name>
</gene>
<dbReference type="FunFam" id="3.40.50.720:FF:000001">
    <property type="entry name" value="Glyceraldehyde-3-phosphate dehydrogenase"/>
    <property type="match status" value="1"/>
</dbReference>
<feature type="binding site" evidence="4">
    <location>
        <begin position="157"/>
        <end position="159"/>
    </location>
    <ligand>
        <name>D-glyceraldehyde 3-phosphate</name>
        <dbReference type="ChEBI" id="CHEBI:59776"/>
    </ligand>
</feature>
<dbReference type="SUPFAM" id="SSF51735">
    <property type="entry name" value="NAD(P)-binding Rossmann-fold domains"/>
    <property type="match status" value="1"/>
</dbReference>
<feature type="active site" description="Nucleophile" evidence="3">
    <location>
        <position position="158"/>
    </location>
</feature>
<dbReference type="SMART" id="SM00846">
    <property type="entry name" value="Gp_dh_N"/>
    <property type="match status" value="1"/>
</dbReference>
<dbReference type="Gene3D" id="3.30.360.10">
    <property type="entry name" value="Dihydrodipicolinate Reductase, domain 2"/>
    <property type="match status" value="1"/>
</dbReference>
<evidence type="ECO:0000256" key="6">
    <source>
        <dbReference type="PIRSR" id="PIRSR000149-4"/>
    </source>
</evidence>
<dbReference type="NCBIfam" id="TIGR01534">
    <property type="entry name" value="GAPDH-I"/>
    <property type="match status" value="1"/>
</dbReference>
<feature type="binding site" evidence="5">
    <location>
        <begin position="18"/>
        <end position="19"/>
    </location>
    <ligand>
        <name>NAD(+)</name>
        <dbReference type="ChEBI" id="CHEBI:57540"/>
    </ligand>
</feature>
<dbReference type="InterPro" id="IPR006424">
    <property type="entry name" value="Glyceraldehyde-3-P_DH_1"/>
</dbReference>
<dbReference type="Pfam" id="PF02800">
    <property type="entry name" value="Gp_dh_C"/>
    <property type="match status" value="1"/>
</dbReference>
<dbReference type="Proteomes" id="UP000178925">
    <property type="component" value="Unassembled WGS sequence"/>
</dbReference>
<evidence type="ECO:0000256" key="4">
    <source>
        <dbReference type="PIRSR" id="PIRSR000149-2"/>
    </source>
</evidence>
<comment type="caution">
    <text evidence="10">The sequence shown here is derived from an EMBL/GenBank/DDBJ whole genome shotgun (WGS) entry which is preliminary data.</text>
</comment>
<accession>A0A1F5SQV4</accession>
<evidence type="ECO:0000256" key="3">
    <source>
        <dbReference type="PIRSR" id="PIRSR000149-1"/>
    </source>
</evidence>
<dbReference type="GO" id="GO:0006006">
    <property type="term" value="P:glucose metabolic process"/>
    <property type="evidence" value="ECO:0007669"/>
    <property type="project" value="InterPro"/>
</dbReference>
<feature type="binding site" evidence="5">
    <location>
        <position position="322"/>
    </location>
    <ligand>
        <name>NAD(+)</name>
        <dbReference type="ChEBI" id="CHEBI:57540"/>
    </ligand>
</feature>
<feature type="binding site" evidence="5">
    <location>
        <position position="126"/>
    </location>
    <ligand>
        <name>NAD(+)</name>
        <dbReference type="ChEBI" id="CHEBI:57540"/>
    </ligand>
</feature>
<dbReference type="EMBL" id="MFGC01000009">
    <property type="protein sequence ID" value="OGF28561.1"/>
    <property type="molecule type" value="Genomic_DNA"/>
</dbReference>
<dbReference type="PRINTS" id="PR00078">
    <property type="entry name" value="G3PDHDRGNASE"/>
</dbReference>
<evidence type="ECO:0000256" key="8">
    <source>
        <dbReference type="RuleBase" id="RU361160"/>
    </source>
</evidence>
<evidence type="ECO:0000256" key="5">
    <source>
        <dbReference type="PIRSR" id="PIRSR000149-3"/>
    </source>
</evidence>
<name>A0A1F5SQV4_9BACT</name>
<dbReference type="InterPro" id="IPR020830">
    <property type="entry name" value="GlycerAld_3-P_DH_AS"/>
</dbReference>
<feature type="domain" description="Glyceraldehyde 3-phosphate dehydrogenase NAD(P) binding" evidence="9">
    <location>
        <begin position="9"/>
        <end position="158"/>
    </location>
</feature>
<dbReference type="AlphaFoldDB" id="A0A1F5SQV4"/>
<dbReference type="FunFam" id="3.30.360.10:FF:000002">
    <property type="entry name" value="Glyceraldehyde-3-phosphate dehydrogenase"/>
    <property type="match status" value="1"/>
</dbReference>